<name>A0A1I6PSB3_9RHOB</name>
<dbReference type="SUPFAM" id="SSF69279">
    <property type="entry name" value="Phage tail proteins"/>
    <property type="match status" value="1"/>
</dbReference>
<dbReference type="RefSeq" id="WP_092421910.1">
    <property type="nucleotide sequence ID" value="NZ_FNCL01000002.1"/>
</dbReference>
<proteinExistence type="predicted"/>
<accession>A0A1I6PSB3</accession>
<sequence>MAIFPPSFFSIQVGFAPLPPPWFDALREIEIETAVGQASIFRLHFELSRNAWGDFDALAVDLFRPLVPITIRISAGPGVPLTVINGFVADGQLQASNTPGASTYEVVGMDALGTLMAHVDLPFSWPNMSDDLIATTIFGRYGMIPVVMPVPPFRTMLDTTTTQRGTDAAFLQVLARRNSVSLYIQPEPLSGRDMGHFHPPLVPPLPPQGVLSIDFGAQTNLDSFSVGTDMLKPTGVVGVKTDPRTRAPIPVIAPVAAEMPMGLEPALTRVVPPPVETRFGDTAASPAEAVWHASQRATESARAIQASAEVDGLKFARPLFVGVPVLVRGAGRQHSGLYMVDRVTHRISRDDYTQSVGLWRNAVGLTGAEVFVDPLAVA</sequence>
<protein>
    <submittedName>
        <fullName evidence="1">Phage protein D</fullName>
    </submittedName>
</protein>
<dbReference type="STRING" id="311180.SAMN04488050_101728"/>
<gene>
    <name evidence="1" type="ORF">SAMN04488050_101728</name>
</gene>
<dbReference type="AlphaFoldDB" id="A0A1I6PSB3"/>
<dbReference type="EMBL" id="FOZW01000001">
    <property type="protein sequence ID" value="SFS42978.1"/>
    <property type="molecule type" value="Genomic_DNA"/>
</dbReference>
<organism evidence="1 2">
    <name type="scientific">Alloyangia pacifica</name>
    <dbReference type="NCBI Taxonomy" id="311180"/>
    <lineage>
        <taxon>Bacteria</taxon>
        <taxon>Pseudomonadati</taxon>
        <taxon>Pseudomonadota</taxon>
        <taxon>Alphaproteobacteria</taxon>
        <taxon>Rhodobacterales</taxon>
        <taxon>Roseobacteraceae</taxon>
        <taxon>Alloyangia</taxon>
    </lineage>
</organism>
<dbReference type="Proteomes" id="UP000199392">
    <property type="component" value="Unassembled WGS sequence"/>
</dbReference>
<reference evidence="2" key="1">
    <citation type="submission" date="2016-10" db="EMBL/GenBank/DDBJ databases">
        <authorList>
            <person name="Varghese N."/>
            <person name="Submissions S."/>
        </authorList>
    </citation>
    <scope>NUCLEOTIDE SEQUENCE [LARGE SCALE GENOMIC DNA]</scope>
    <source>
        <strain evidence="2">DSM 26894</strain>
    </source>
</reference>
<evidence type="ECO:0000313" key="2">
    <source>
        <dbReference type="Proteomes" id="UP000199392"/>
    </source>
</evidence>
<evidence type="ECO:0000313" key="1">
    <source>
        <dbReference type="EMBL" id="SFS42978.1"/>
    </source>
</evidence>
<keyword evidence="2" id="KW-1185">Reference proteome</keyword>
<dbReference type="OrthoDB" id="262740at2"/>